<evidence type="ECO:0000259" key="3">
    <source>
        <dbReference type="PROSITE" id="PS50157"/>
    </source>
</evidence>
<keyword evidence="1" id="KW-0479">Metal-binding</keyword>
<feature type="domain" description="C2H2-type" evidence="3">
    <location>
        <begin position="19"/>
        <end position="50"/>
    </location>
</feature>
<dbReference type="GO" id="GO:0008270">
    <property type="term" value="F:zinc ion binding"/>
    <property type="evidence" value="ECO:0007669"/>
    <property type="project" value="UniProtKB-KW"/>
</dbReference>
<comment type="caution">
    <text evidence="4">The sequence shown here is derived from an EMBL/GenBank/DDBJ whole genome shotgun (WGS) entry which is preliminary data.</text>
</comment>
<reference evidence="4" key="1">
    <citation type="submission" date="2023-01" db="EMBL/GenBank/DDBJ databases">
        <title>Genome assembly of the deep-sea coral Lophelia pertusa.</title>
        <authorList>
            <person name="Herrera S."/>
            <person name="Cordes E."/>
        </authorList>
    </citation>
    <scope>NUCLEOTIDE SEQUENCE</scope>
    <source>
        <strain evidence="4">USNM1676648</strain>
        <tissue evidence="4">Polyp</tissue>
    </source>
</reference>
<sequence length="220" mass="24886">MSDDEFSRSETPVSLFSDTKCDSCGTSFEHSSSYRRHTRTPCASQSRKRRRKLWIPDEVDEEDVGVAPLLDELNTSPGSLCETEGETGSMADTCNTSPDFMKPDSGDETDCYGSNEGHSFQEISESEAEDEPNPESCEEDCEPENTEESSLHWSEEDLQGLMQDLNEPIPEPPHQQPMLNRVNVLLRWLCCFIMYWQVVTHVSDTAVEWLLAFLGSSFRP</sequence>
<gene>
    <name evidence="4" type="ORF">OS493_015714</name>
</gene>
<dbReference type="AlphaFoldDB" id="A0A9W9YPA0"/>
<organism evidence="4 5">
    <name type="scientific">Desmophyllum pertusum</name>
    <dbReference type="NCBI Taxonomy" id="174260"/>
    <lineage>
        <taxon>Eukaryota</taxon>
        <taxon>Metazoa</taxon>
        <taxon>Cnidaria</taxon>
        <taxon>Anthozoa</taxon>
        <taxon>Hexacorallia</taxon>
        <taxon>Scleractinia</taxon>
        <taxon>Caryophylliina</taxon>
        <taxon>Caryophylliidae</taxon>
        <taxon>Desmophyllum</taxon>
    </lineage>
</organism>
<feature type="region of interest" description="Disordered" evidence="2">
    <location>
        <begin position="82"/>
        <end position="152"/>
    </location>
</feature>
<name>A0A9W9YPA0_9CNID</name>
<keyword evidence="1" id="KW-0862">Zinc</keyword>
<dbReference type="InterPro" id="IPR013087">
    <property type="entry name" value="Znf_C2H2_type"/>
</dbReference>
<keyword evidence="5" id="KW-1185">Reference proteome</keyword>
<dbReference type="PROSITE" id="PS50157">
    <property type="entry name" value="ZINC_FINGER_C2H2_2"/>
    <property type="match status" value="1"/>
</dbReference>
<proteinExistence type="predicted"/>
<evidence type="ECO:0000256" key="2">
    <source>
        <dbReference type="SAM" id="MobiDB-lite"/>
    </source>
</evidence>
<protein>
    <recommendedName>
        <fullName evidence="3">C2H2-type domain-containing protein</fullName>
    </recommendedName>
</protein>
<dbReference type="EMBL" id="MU827309">
    <property type="protein sequence ID" value="KAJ7360606.1"/>
    <property type="molecule type" value="Genomic_DNA"/>
</dbReference>
<accession>A0A9W9YPA0</accession>
<feature type="compositionally biased region" description="Acidic residues" evidence="2">
    <location>
        <begin position="124"/>
        <end position="147"/>
    </location>
</feature>
<keyword evidence="1" id="KW-0863">Zinc-finger</keyword>
<dbReference type="Proteomes" id="UP001163046">
    <property type="component" value="Unassembled WGS sequence"/>
</dbReference>
<feature type="region of interest" description="Disordered" evidence="2">
    <location>
        <begin position="1"/>
        <end position="59"/>
    </location>
</feature>
<dbReference type="OrthoDB" id="10635691at2759"/>
<evidence type="ECO:0000256" key="1">
    <source>
        <dbReference type="PROSITE-ProRule" id="PRU00042"/>
    </source>
</evidence>
<evidence type="ECO:0000313" key="5">
    <source>
        <dbReference type="Proteomes" id="UP001163046"/>
    </source>
</evidence>
<evidence type="ECO:0000313" key="4">
    <source>
        <dbReference type="EMBL" id="KAJ7360606.1"/>
    </source>
</evidence>